<evidence type="ECO:0000313" key="1">
    <source>
        <dbReference type="EMBL" id="MCH4822656.1"/>
    </source>
</evidence>
<dbReference type="EMBL" id="JAKVTV010000001">
    <property type="protein sequence ID" value="MCH4822656.1"/>
    <property type="molecule type" value="Genomic_DNA"/>
</dbReference>
<comment type="caution">
    <text evidence="1">The sequence shown here is derived from an EMBL/GenBank/DDBJ whole genome shotgun (WGS) entry which is preliminary data.</text>
</comment>
<dbReference type="AlphaFoldDB" id="A0A9X2A9Z8"/>
<sequence>MADVITDTHYDNPDRKGRHVTFLARINEETEVVGKGIACDEYTAVCIDENGLANIYGGAPEHDDNAYFIQPNPEVENNTPEACEENTPLEWNKEGKALKVYAVKGTADGENTFDLTDWKTGNGGVWETWYVEGGTLYEQ</sequence>
<reference evidence="1" key="1">
    <citation type="submission" date="2022-03" db="EMBL/GenBank/DDBJ databases">
        <title>Gramella crocea sp. nov., isolated from activated sludge of a seafood processing plant.</title>
        <authorList>
            <person name="Zhang X."/>
        </authorList>
    </citation>
    <scope>NUCLEOTIDE SEQUENCE</scope>
    <source>
        <strain evidence="1">YJ019</strain>
    </source>
</reference>
<keyword evidence="2" id="KW-1185">Reference proteome</keyword>
<accession>A0A9X2A9Z8</accession>
<protein>
    <submittedName>
        <fullName evidence="1">Uncharacterized protein</fullName>
    </submittedName>
</protein>
<dbReference type="Gene3D" id="3.40.50.880">
    <property type="match status" value="1"/>
</dbReference>
<gene>
    <name evidence="1" type="ORF">ML462_05670</name>
</gene>
<name>A0A9X2A9Z8_9FLAO</name>
<dbReference type="InterPro" id="IPR029062">
    <property type="entry name" value="Class_I_gatase-like"/>
</dbReference>
<organism evidence="1 2">
    <name type="scientific">Christiangramia lutea</name>
    <dbReference type="NCBI Taxonomy" id="1607951"/>
    <lineage>
        <taxon>Bacteria</taxon>
        <taxon>Pseudomonadati</taxon>
        <taxon>Bacteroidota</taxon>
        <taxon>Flavobacteriia</taxon>
        <taxon>Flavobacteriales</taxon>
        <taxon>Flavobacteriaceae</taxon>
        <taxon>Christiangramia</taxon>
    </lineage>
</organism>
<dbReference type="Proteomes" id="UP001139226">
    <property type="component" value="Unassembled WGS sequence"/>
</dbReference>
<proteinExistence type="predicted"/>
<evidence type="ECO:0000313" key="2">
    <source>
        <dbReference type="Proteomes" id="UP001139226"/>
    </source>
</evidence>
<dbReference type="RefSeq" id="WP_240712780.1">
    <property type="nucleotide sequence ID" value="NZ_JAKVTV010000001.1"/>
</dbReference>